<keyword evidence="6" id="KW-1185">Reference proteome</keyword>
<dbReference type="PRINTS" id="PR00502">
    <property type="entry name" value="NUDIXFAMILY"/>
</dbReference>
<dbReference type="PROSITE" id="PS51462">
    <property type="entry name" value="NUDIX"/>
    <property type="match status" value="1"/>
</dbReference>
<accession>A0ABS2ZWU8</accession>
<evidence type="ECO:0000256" key="2">
    <source>
        <dbReference type="ARBA" id="ARBA00022801"/>
    </source>
</evidence>
<comment type="similarity">
    <text evidence="3">Belongs to the Nudix hydrolase family.</text>
</comment>
<proteinExistence type="inferred from homology"/>
<dbReference type="EMBL" id="JAFHKR010000039">
    <property type="protein sequence ID" value="MBN3555740.1"/>
    <property type="molecule type" value="Genomic_DNA"/>
</dbReference>
<dbReference type="PROSITE" id="PS00893">
    <property type="entry name" value="NUDIX_BOX"/>
    <property type="match status" value="1"/>
</dbReference>
<dbReference type="Pfam" id="PF00293">
    <property type="entry name" value="NUDIX"/>
    <property type="match status" value="1"/>
</dbReference>
<dbReference type="InterPro" id="IPR015797">
    <property type="entry name" value="NUDIX_hydrolase-like_dom_sf"/>
</dbReference>
<feature type="domain" description="Nudix hydrolase" evidence="4">
    <location>
        <begin position="28"/>
        <end position="154"/>
    </location>
</feature>
<name>A0ABS2ZWU8_9BACL</name>
<dbReference type="InterPro" id="IPR020476">
    <property type="entry name" value="Nudix_hydrolase"/>
</dbReference>
<dbReference type="Proteomes" id="UP001296923">
    <property type="component" value="Unassembled WGS sequence"/>
</dbReference>
<dbReference type="PANTHER" id="PTHR43046">
    <property type="entry name" value="GDP-MANNOSE MANNOSYL HYDROLASE"/>
    <property type="match status" value="1"/>
</dbReference>
<dbReference type="PANTHER" id="PTHR43046:SF2">
    <property type="entry name" value="8-OXO-DGTP DIPHOSPHATASE-RELATED"/>
    <property type="match status" value="1"/>
</dbReference>
<gene>
    <name evidence="5" type="ORF">JYA63_15795</name>
</gene>
<organism evidence="5 6">
    <name type="scientific">Fictibacillus nanhaiensis</name>
    <dbReference type="NCBI Taxonomy" id="742169"/>
    <lineage>
        <taxon>Bacteria</taxon>
        <taxon>Bacillati</taxon>
        <taxon>Bacillota</taxon>
        <taxon>Bacilli</taxon>
        <taxon>Bacillales</taxon>
        <taxon>Fictibacillaceae</taxon>
        <taxon>Fictibacillus</taxon>
    </lineage>
</organism>
<dbReference type="Gene3D" id="3.90.79.10">
    <property type="entry name" value="Nucleoside Triphosphate Pyrophosphohydrolase"/>
    <property type="match status" value="1"/>
</dbReference>
<evidence type="ECO:0000256" key="1">
    <source>
        <dbReference type="ARBA" id="ARBA00001946"/>
    </source>
</evidence>
<dbReference type="SUPFAM" id="SSF55811">
    <property type="entry name" value="Nudix"/>
    <property type="match status" value="1"/>
</dbReference>
<reference evidence="5 6" key="1">
    <citation type="submission" date="2021-01" db="EMBL/GenBank/DDBJ databases">
        <title>Genome Sequencing of Type Strains.</title>
        <authorList>
            <person name="Lemaire J.F."/>
            <person name="Inderbitzin P."/>
            <person name="Collins S.B."/>
            <person name="Wespe N."/>
            <person name="Knight-Connoni V."/>
        </authorList>
    </citation>
    <scope>NUCLEOTIDE SEQUENCE [LARGE SCALE GENOMIC DNA]</scope>
    <source>
        <strain evidence="5 6">DSM 23009</strain>
    </source>
</reference>
<evidence type="ECO:0000313" key="5">
    <source>
        <dbReference type="EMBL" id="MBN3555740.1"/>
    </source>
</evidence>
<evidence type="ECO:0000313" key="6">
    <source>
        <dbReference type="Proteomes" id="UP001296923"/>
    </source>
</evidence>
<comment type="caution">
    <text evidence="5">The sequence shown here is derived from an EMBL/GenBank/DDBJ whole genome shotgun (WGS) entry which is preliminary data.</text>
</comment>
<comment type="cofactor">
    <cofactor evidence="1">
        <name>Mg(2+)</name>
        <dbReference type="ChEBI" id="CHEBI:18420"/>
    </cofactor>
</comment>
<sequence>MREDYEFRNTNGYNFVDFIYVTEEKLENFGPLAGSFAVIKCEGKFLMGFNSLRRQWELPAGKREAGETPKECAVRELLEETGQRVTELSLVGLVVSKHIGNGSIKRNPVYFSEVAQLQRFVENAENTMIMLWDLEEQIGRVDALDLKILECMTGTSTHS</sequence>
<evidence type="ECO:0000256" key="3">
    <source>
        <dbReference type="RuleBase" id="RU003476"/>
    </source>
</evidence>
<dbReference type="InterPro" id="IPR020084">
    <property type="entry name" value="NUDIX_hydrolase_CS"/>
</dbReference>
<dbReference type="InterPro" id="IPR000086">
    <property type="entry name" value="NUDIX_hydrolase_dom"/>
</dbReference>
<keyword evidence="2 3" id="KW-0378">Hydrolase</keyword>
<protein>
    <submittedName>
        <fullName evidence="5">NUDIX domain-containing protein</fullName>
    </submittedName>
</protein>
<dbReference type="RefSeq" id="WP_205726538.1">
    <property type="nucleotide sequence ID" value="NZ_JAFHKR010000039.1"/>
</dbReference>
<evidence type="ECO:0000259" key="4">
    <source>
        <dbReference type="PROSITE" id="PS51462"/>
    </source>
</evidence>